<gene>
    <name evidence="2" type="ordered locus">Os03g0776150</name>
    <name evidence="2" type="ORF">OSNPB_030776150</name>
</gene>
<reference evidence="3" key="1">
    <citation type="journal article" date="2005" name="Nature">
        <title>The map-based sequence of the rice genome.</title>
        <authorList>
            <consortium name="International rice genome sequencing project (IRGSP)"/>
            <person name="Matsumoto T."/>
            <person name="Wu J."/>
            <person name="Kanamori H."/>
            <person name="Katayose Y."/>
            <person name="Fujisawa M."/>
            <person name="Namiki N."/>
            <person name="Mizuno H."/>
            <person name="Yamamoto K."/>
            <person name="Antonio B.A."/>
            <person name="Baba T."/>
            <person name="Sakata K."/>
            <person name="Nagamura Y."/>
            <person name="Aoki H."/>
            <person name="Arikawa K."/>
            <person name="Arita K."/>
            <person name="Bito T."/>
            <person name="Chiden Y."/>
            <person name="Fujitsuka N."/>
            <person name="Fukunaka R."/>
            <person name="Hamada M."/>
            <person name="Harada C."/>
            <person name="Hayashi A."/>
            <person name="Hijishita S."/>
            <person name="Honda M."/>
            <person name="Hosokawa S."/>
            <person name="Ichikawa Y."/>
            <person name="Idonuma A."/>
            <person name="Iijima M."/>
            <person name="Ikeda M."/>
            <person name="Ikeno M."/>
            <person name="Ito K."/>
            <person name="Ito S."/>
            <person name="Ito T."/>
            <person name="Ito Y."/>
            <person name="Ito Y."/>
            <person name="Iwabuchi A."/>
            <person name="Kamiya K."/>
            <person name="Karasawa W."/>
            <person name="Kurita K."/>
            <person name="Katagiri S."/>
            <person name="Kikuta A."/>
            <person name="Kobayashi H."/>
            <person name="Kobayashi N."/>
            <person name="Machita K."/>
            <person name="Maehara T."/>
            <person name="Masukawa M."/>
            <person name="Mizubayashi T."/>
            <person name="Mukai Y."/>
            <person name="Nagasaki H."/>
            <person name="Nagata Y."/>
            <person name="Naito S."/>
            <person name="Nakashima M."/>
            <person name="Nakama Y."/>
            <person name="Nakamichi Y."/>
            <person name="Nakamura M."/>
            <person name="Meguro A."/>
            <person name="Negishi M."/>
            <person name="Ohta I."/>
            <person name="Ohta T."/>
            <person name="Okamoto M."/>
            <person name="Ono N."/>
            <person name="Saji S."/>
            <person name="Sakaguchi M."/>
            <person name="Sakai K."/>
            <person name="Shibata M."/>
            <person name="Shimokawa T."/>
            <person name="Song J."/>
            <person name="Takazaki Y."/>
            <person name="Terasawa K."/>
            <person name="Tsugane M."/>
            <person name="Tsuji K."/>
            <person name="Ueda S."/>
            <person name="Waki K."/>
            <person name="Yamagata H."/>
            <person name="Yamamoto M."/>
            <person name="Yamamoto S."/>
            <person name="Yamane H."/>
            <person name="Yoshiki S."/>
            <person name="Yoshihara R."/>
            <person name="Yukawa K."/>
            <person name="Zhong H."/>
            <person name="Yano M."/>
            <person name="Yuan Q."/>
            <person name="Ouyang S."/>
            <person name="Liu J."/>
            <person name="Jones K.M."/>
            <person name="Gansberger K."/>
            <person name="Moffat K."/>
            <person name="Hill J."/>
            <person name="Bera J."/>
            <person name="Fadrosh D."/>
            <person name="Jin S."/>
            <person name="Johri S."/>
            <person name="Kim M."/>
            <person name="Overton L."/>
            <person name="Reardon M."/>
            <person name="Tsitrin T."/>
            <person name="Vuong H."/>
            <person name="Weaver B."/>
            <person name="Ciecko A."/>
            <person name="Tallon L."/>
            <person name="Jackson J."/>
            <person name="Pai G."/>
            <person name="Aken S.V."/>
            <person name="Utterback T."/>
            <person name="Reidmuller S."/>
            <person name="Feldblyum T."/>
            <person name="Hsiao J."/>
            <person name="Zismann V."/>
            <person name="Iobst S."/>
            <person name="de Vazeille A.R."/>
            <person name="Buell C.R."/>
            <person name="Ying K."/>
            <person name="Li Y."/>
            <person name="Lu T."/>
            <person name="Huang Y."/>
            <person name="Zhao Q."/>
            <person name="Feng Q."/>
            <person name="Zhang L."/>
            <person name="Zhu J."/>
            <person name="Weng Q."/>
            <person name="Mu J."/>
            <person name="Lu Y."/>
            <person name="Fan D."/>
            <person name="Liu Y."/>
            <person name="Guan J."/>
            <person name="Zhang Y."/>
            <person name="Yu S."/>
            <person name="Liu X."/>
            <person name="Zhang Y."/>
            <person name="Hong G."/>
            <person name="Han B."/>
            <person name="Choisne N."/>
            <person name="Demange N."/>
            <person name="Orjeda G."/>
            <person name="Samain S."/>
            <person name="Cattolico L."/>
            <person name="Pelletier E."/>
            <person name="Couloux A."/>
            <person name="Segurens B."/>
            <person name="Wincker P."/>
            <person name="D'Hont A."/>
            <person name="Scarpelli C."/>
            <person name="Weissenbach J."/>
            <person name="Salanoubat M."/>
            <person name="Quetier F."/>
            <person name="Yu Y."/>
            <person name="Kim H.R."/>
            <person name="Rambo T."/>
            <person name="Currie J."/>
            <person name="Collura K."/>
            <person name="Luo M."/>
            <person name="Yang T."/>
            <person name="Ammiraju J.S.S."/>
            <person name="Engler F."/>
            <person name="Soderlund C."/>
            <person name="Wing R.A."/>
            <person name="Palmer L.E."/>
            <person name="de la Bastide M."/>
            <person name="Spiegel L."/>
            <person name="Nascimento L."/>
            <person name="Zutavern T."/>
            <person name="O'Shaughnessy A."/>
            <person name="Dike S."/>
            <person name="Dedhia N."/>
            <person name="Preston R."/>
            <person name="Balija V."/>
            <person name="McCombie W.R."/>
            <person name="Chow T."/>
            <person name="Chen H."/>
            <person name="Chung M."/>
            <person name="Chen C."/>
            <person name="Shaw J."/>
            <person name="Wu H."/>
            <person name="Hsiao K."/>
            <person name="Chao Y."/>
            <person name="Chu M."/>
            <person name="Cheng C."/>
            <person name="Hour A."/>
            <person name="Lee P."/>
            <person name="Lin S."/>
            <person name="Lin Y."/>
            <person name="Liou J."/>
            <person name="Liu S."/>
            <person name="Hsing Y."/>
            <person name="Raghuvanshi S."/>
            <person name="Mohanty A."/>
            <person name="Bharti A.K."/>
            <person name="Gaur A."/>
            <person name="Gupta V."/>
            <person name="Kumar D."/>
            <person name="Ravi V."/>
            <person name="Vij S."/>
            <person name="Kapur A."/>
            <person name="Khurana P."/>
            <person name="Khurana P."/>
            <person name="Khurana J.P."/>
            <person name="Tyagi A.K."/>
            <person name="Gaikwad K."/>
            <person name="Singh A."/>
            <person name="Dalal V."/>
            <person name="Srivastava S."/>
            <person name="Dixit A."/>
            <person name="Pal A.K."/>
            <person name="Ghazi I.A."/>
            <person name="Yadav M."/>
            <person name="Pandit A."/>
            <person name="Bhargava A."/>
            <person name="Sureshbabu K."/>
            <person name="Batra K."/>
            <person name="Sharma T.R."/>
            <person name="Mohapatra T."/>
            <person name="Singh N.K."/>
            <person name="Messing J."/>
            <person name="Nelson A.B."/>
            <person name="Fuks G."/>
            <person name="Kavchok S."/>
            <person name="Keizer G."/>
            <person name="Linton E."/>
            <person name="Llaca V."/>
            <person name="Song R."/>
            <person name="Tanyolac B."/>
            <person name="Young S."/>
            <person name="Ho-Il K."/>
            <person name="Hahn J.H."/>
            <person name="Sangsakoo G."/>
            <person name="Vanavichit A."/>
            <person name="de Mattos Luiz.A.T."/>
            <person name="Zimmer P.D."/>
            <person name="Malone G."/>
            <person name="Dellagostin O."/>
            <person name="de Oliveira A.C."/>
            <person name="Bevan M."/>
            <person name="Bancroft I."/>
            <person name="Minx P."/>
            <person name="Cordum H."/>
            <person name="Wilson R."/>
            <person name="Cheng Z."/>
            <person name="Jin W."/>
            <person name="Jiang J."/>
            <person name="Leong S.A."/>
            <person name="Iwama H."/>
            <person name="Gojobori T."/>
            <person name="Itoh T."/>
            <person name="Niimura Y."/>
            <person name="Fujii Y."/>
            <person name="Habara T."/>
            <person name="Sakai H."/>
            <person name="Sato Y."/>
            <person name="Wilson G."/>
            <person name="Kumar K."/>
            <person name="McCouch S."/>
            <person name="Juretic N."/>
            <person name="Hoen D."/>
            <person name="Wright S."/>
            <person name="Bruskiewich R."/>
            <person name="Bureau T."/>
            <person name="Miyao A."/>
            <person name="Hirochika H."/>
            <person name="Nishikawa T."/>
            <person name="Kadowaki K."/>
            <person name="Sugiura M."/>
            <person name="Burr B."/>
            <person name="Sasaki T."/>
        </authorList>
    </citation>
    <scope>NUCLEOTIDE SEQUENCE [LARGE SCALE GENOMIC DNA]</scope>
    <source>
        <strain evidence="3">cv. Nipponbare</strain>
    </source>
</reference>
<feature type="region of interest" description="Disordered" evidence="1">
    <location>
        <begin position="164"/>
        <end position="231"/>
    </location>
</feature>
<sequence>MEVELEGLVWDELVDEHAARAGDAVADEGDEVAVVHPADDVHLGLELALPLAAAGLELLHGHRLAAGEHPLVHVPEPALPDQVLLREAPRRRRELLVGERPLAHPRRVARRRRRAGLGQPWRRWRRLRPAGVAAAAAFGSRGVRVEMRDGVVRLLLPLPPRRRLPRAAEAGGDEEHEERGGPDGGEDDLDHGVVPAAARGGERRPGDVLRAGAATGGARRRGGDPGRRRRGCAAAAAMWIRRRRWRRDGWRRGGGRGRIGGR</sequence>
<name>A0A0P0W3P9_ORYSJ</name>
<dbReference type="Proteomes" id="UP000059680">
    <property type="component" value="Chromosome 3"/>
</dbReference>
<dbReference type="EMBL" id="AP014959">
    <property type="protein sequence ID" value="BAS86637.1"/>
    <property type="molecule type" value="Genomic_DNA"/>
</dbReference>
<dbReference type="PaxDb" id="39947-A0A0P0W3P9"/>
<reference evidence="2 3" key="3">
    <citation type="journal article" date="2013" name="Rice">
        <title>Improvement of the Oryza sativa Nipponbare reference genome using next generation sequence and optical map data.</title>
        <authorList>
            <person name="Kawahara Y."/>
            <person name="de la Bastide M."/>
            <person name="Hamilton J.P."/>
            <person name="Kanamori H."/>
            <person name="McCombie W.R."/>
            <person name="Ouyang S."/>
            <person name="Schwartz D.C."/>
            <person name="Tanaka T."/>
            <person name="Wu J."/>
            <person name="Zhou S."/>
            <person name="Childs K.L."/>
            <person name="Davidson R.M."/>
            <person name="Lin H."/>
            <person name="Quesada-Ocampo L."/>
            <person name="Vaillancourt B."/>
            <person name="Sakai H."/>
            <person name="Lee S.S."/>
            <person name="Kim J."/>
            <person name="Numa H."/>
            <person name="Itoh T."/>
            <person name="Buell C.R."/>
            <person name="Matsumoto T."/>
        </authorList>
    </citation>
    <scope>NUCLEOTIDE SEQUENCE [LARGE SCALE GENOMIC DNA]</scope>
    <source>
        <strain evidence="3">cv. Nipponbare</strain>
    </source>
</reference>
<protein>
    <submittedName>
        <fullName evidence="2">Os03g0776150 protein</fullName>
    </submittedName>
</protein>
<evidence type="ECO:0000256" key="1">
    <source>
        <dbReference type="SAM" id="MobiDB-lite"/>
    </source>
</evidence>
<proteinExistence type="predicted"/>
<evidence type="ECO:0000313" key="3">
    <source>
        <dbReference type="Proteomes" id="UP000059680"/>
    </source>
</evidence>
<keyword evidence="3" id="KW-1185">Reference proteome</keyword>
<feature type="non-terminal residue" evidence="2">
    <location>
        <position position="262"/>
    </location>
</feature>
<dbReference type="InParanoid" id="A0A0P0W3P9"/>
<evidence type="ECO:0000313" key="2">
    <source>
        <dbReference type="EMBL" id="BAS86637.1"/>
    </source>
</evidence>
<reference evidence="2 3" key="2">
    <citation type="journal article" date="2013" name="Plant Cell Physiol.">
        <title>Rice Annotation Project Database (RAP-DB): an integrative and interactive database for rice genomics.</title>
        <authorList>
            <person name="Sakai H."/>
            <person name="Lee S.S."/>
            <person name="Tanaka T."/>
            <person name="Numa H."/>
            <person name="Kim J."/>
            <person name="Kawahara Y."/>
            <person name="Wakimoto H."/>
            <person name="Yang C.C."/>
            <person name="Iwamoto M."/>
            <person name="Abe T."/>
            <person name="Yamada Y."/>
            <person name="Muto A."/>
            <person name="Inokuchi H."/>
            <person name="Ikemura T."/>
            <person name="Matsumoto T."/>
            <person name="Sasaki T."/>
            <person name="Itoh T."/>
        </authorList>
    </citation>
    <scope>NUCLEOTIDE SEQUENCE [LARGE SCALE GENOMIC DNA]</scope>
    <source>
        <strain evidence="3">cv. Nipponbare</strain>
    </source>
</reference>
<dbReference type="AlphaFoldDB" id="A0A0P0W3P9"/>
<accession>A0A0P0W3P9</accession>
<organism evidence="2 3">
    <name type="scientific">Oryza sativa subsp. japonica</name>
    <name type="common">Rice</name>
    <dbReference type="NCBI Taxonomy" id="39947"/>
    <lineage>
        <taxon>Eukaryota</taxon>
        <taxon>Viridiplantae</taxon>
        <taxon>Streptophyta</taxon>
        <taxon>Embryophyta</taxon>
        <taxon>Tracheophyta</taxon>
        <taxon>Spermatophyta</taxon>
        <taxon>Magnoliopsida</taxon>
        <taxon>Liliopsida</taxon>
        <taxon>Poales</taxon>
        <taxon>Poaceae</taxon>
        <taxon>BOP clade</taxon>
        <taxon>Oryzoideae</taxon>
        <taxon>Oryzeae</taxon>
        <taxon>Oryzinae</taxon>
        <taxon>Oryza</taxon>
        <taxon>Oryza sativa</taxon>
    </lineage>
</organism>